<evidence type="ECO:0000256" key="1">
    <source>
        <dbReference type="SAM" id="Phobius"/>
    </source>
</evidence>
<reference evidence="3 4" key="1">
    <citation type="submission" date="2019-12" db="EMBL/GenBank/DDBJ databases">
        <authorList>
            <person name="Reyes-Prieto M."/>
        </authorList>
    </citation>
    <scope>NUCLEOTIDE SEQUENCE [LARGE SCALE GENOMIC DNA]</scope>
    <source>
        <strain evidence="3">HF14-78462</strain>
    </source>
</reference>
<dbReference type="InterPro" id="IPR007038">
    <property type="entry name" value="HupE_UreJ"/>
</dbReference>
<keyword evidence="1" id="KW-1133">Transmembrane helix</keyword>
<feature type="transmembrane region" description="Helical" evidence="1">
    <location>
        <begin position="99"/>
        <end position="117"/>
    </location>
</feature>
<dbReference type="RefSeq" id="WP_159597601.1">
    <property type="nucleotide sequence ID" value="NZ_CACSAS010000001.1"/>
</dbReference>
<feature type="transmembrane region" description="Helical" evidence="1">
    <location>
        <begin position="72"/>
        <end position="93"/>
    </location>
</feature>
<feature type="transmembrane region" description="Helical" evidence="1">
    <location>
        <begin position="45"/>
        <end position="65"/>
    </location>
</feature>
<protein>
    <recommendedName>
        <fullName evidence="5">Urease accessory protein</fullName>
    </recommendedName>
</protein>
<feature type="signal peptide" evidence="2">
    <location>
        <begin position="1"/>
        <end position="31"/>
    </location>
</feature>
<feature type="transmembrane region" description="Helical" evidence="1">
    <location>
        <begin position="153"/>
        <end position="176"/>
    </location>
</feature>
<dbReference type="EMBL" id="CACSAS010000001">
    <property type="protein sequence ID" value="CAA0086398.1"/>
    <property type="molecule type" value="Genomic_DNA"/>
</dbReference>
<sequence length="208" mass="20698">MSNFVPSSVRRHATRGAIAAFLALSPSLAFAHPGHGDSYGFAQGFMHPVGGLDHVLAMVAVGIFAASLGGRALWAVPASFVGLMAVGGGLGMAGIDVPFVEFGIVGSIIVLGLVVALGYRNWPLGAAMALVGFFALFHGHAHGAEMPESASGAAYAVGFMLATALLHMVGIGAGLALGKAGETRAPRLVQGLGVVVAVAGLGLLAGAM</sequence>
<evidence type="ECO:0000256" key="2">
    <source>
        <dbReference type="SAM" id="SignalP"/>
    </source>
</evidence>
<evidence type="ECO:0000313" key="4">
    <source>
        <dbReference type="Proteomes" id="UP000433050"/>
    </source>
</evidence>
<feature type="transmembrane region" description="Helical" evidence="1">
    <location>
        <begin position="124"/>
        <end position="141"/>
    </location>
</feature>
<dbReference type="Proteomes" id="UP000433050">
    <property type="component" value="Unassembled WGS sequence"/>
</dbReference>
<feature type="transmembrane region" description="Helical" evidence="1">
    <location>
        <begin position="188"/>
        <end position="207"/>
    </location>
</feature>
<organism evidence="3 4">
    <name type="scientific">Starkeya nomas</name>
    <dbReference type="NCBI Taxonomy" id="2666134"/>
    <lineage>
        <taxon>Bacteria</taxon>
        <taxon>Pseudomonadati</taxon>
        <taxon>Pseudomonadota</taxon>
        <taxon>Alphaproteobacteria</taxon>
        <taxon>Hyphomicrobiales</taxon>
        <taxon>Xanthobacteraceae</taxon>
        <taxon>Starkeya</taxon>
    </lineage>
</organism>
<accession>A0A5S9N8P5</accession>
<feature type="chain" id="PRO_5024922872" description="Urease accessory protein" evidence="2">
    <location>
        <begin position="32"/>
        <end position="208"/>
    </location>
</feature>
<keyword evidence="4" id="KW-1185">Reference proteome</keyword>
<keyword evidence="1" id="KW-0472">Membrane</keyword>
<dbReference type="AlphaFoldDB" id="A0A5S9N8P5"/>
<gene>
    <name evidence="3" type="ORF">STARVERO_00208</name>
</gene>
<keyword evidence="1" id="KW-0812">Transmembrane</keyword>
<name>A0A5S9N8P5_9HYPH</name>
<dbReference type="PIRSF" id="PIRSF016919">
    <property type="entry name" value="HupE_UreJ"/>
    <property type="match status" value="1"/>
</dbReference>
<evidence type="ECO:0008006" key="5">
    <source>
        <dbReference type="Google" id="ProtNLM"/>
    </source>
</evidence>
<proteinExistence type="predicted"/>
<dbReference type="Pfam" id="PF04955">
    <property type="entry name" value="HupE_UreJ"/>
    <property type="match status" value="1"/>
</dbReference>
<keyword evidence="2" id="KW-0732">Signal</keyword>
<evidence type="ECO:0000313" key="3">
    <source>
        <dbReference type="EMBL" id="CAA0086398.1"/>
    </source>
</evidence>